<accession>A0A5J6FKV4</accession>
<keyword evidence="2" id="KW-1185">Reference proteome</keyword>
<dbReference type="SUPFAM" id="SSF54001">
    <property type="entry name" value="Cysteine proteinases"/>
    <property type="match status" value="1"/>
</dbReference>
<dbReference type="AlphaFoldDB" id="A0A5J6FKV4"/>
<dbReference type="Proteomes" id="UP000326178">
    <property type="component" value="Chromosome"/>
</dbReference>
<name>A0A5J6FKV4_9ACTN</name>
<gene>
    <name evidence="1" type="ORF">CP967_31285</name>
</gene>
<dbReference type="OrthoDB" id="3851563at2"/>
<dbReference type="EMBL" id="CP023702">
    <property type="protein sequence ID" value="QEU76882.1"/>
    <property type="molecule type" value="Genomic_DNA"/>
</dbReference>
<dbReference type="Gene3D" id="3.90.1720.10">
    <property type="entry name" value="endopeptidase domain like (from Nostoc punctiforme)"/>
    <property type="match status" value="1"/>
</dbReference>
<evidence type="ECO:0000313" key="1">
    <source>
        <dbReference type="EMBL" id="QEU76882.1"/>
    </source>
</evidence>
<proteinExistence type="predicted"/>
<organism evidence="1 2">
    <name type="scientific">Streptomyces nitrosporeus</name>
    <dbReference type="NCBI Taxonomy" id="28894"/>
    <lineage>
        <taxon>Bacteria</taxon>
        <taxon>Bacillati</taxon>
        <taxon>Actinomycetota</taxon>
        <taxon>Actinomycetes</taxon>
        <taxon>Kitasatosporales</taxon>
        <taxon>Streptomycetaceae</taxon>
        <taxon>Streptomyces</taxon>
    </lineage>
</organism>
<dbReference type="InterPro" id="IPR038765">
    <property type="entry name" value="Papain-like_cys_pep_sf"/>
</dbReference>
<reference evidence="1 2" key="1">
    <citation type="submission" date="2017-09" db="EMBL/GenBank/DDBJ databases">
        <authorList>
            <person name="Lee N."/>
            <person name="Cho B.-K."/>
        </authorList>
    </citation>
    <scope>NUCLEOTIDE SEQUENCE [LARGE SCALE GENOMIC DNA]</scope>
    <source>
        <strain evidence="1 2">ATCC 12769</strain>
    </source>
</reference>
<protein>
    <submittedName>
        <fullName evidence="1">Uncharacterized protein</fullName>
    </submittedName>
</protein>
<dbReference type="KEGG" id="snk:CP967_31285"/>
<evidence type="ECO:0000313" key="2">
    <source>
        <dbReference type="Proteomes" id="UP000326178"/>
    </source>
</evidence>
<sequence length="187" mass="20366">MVGGGGVVTEPLPGDFGLTRIEGITGRLVAAGQALVGDAAPVQHAYVYVGDGMVVQAMPGGAELIRLEDASPVVQWSTGHFDLEDQTRFNIAMEARSLVGTPYSFLDYASIGLAHYRIRPAWVRDFVADTGHMICSQLVDEVYFRAGVHLFDDGRLPGDVTPGDLWKLINPRRVSPSDRDLWRLANE</sequence>